<dbReference type="Pfam" id="PF00665">
    <property type="entry name" value="rve"/>
    <property type="match status" value="1"/>
</dbReference>
<reference evidence="2 3" key="1">
    <citation type="submission" date="2019-05" db="EMBL/GenBank/DDBJ databases">
        <title>Panacibacter sp. strain 17mud1-8 Genome sequencing and assembly.</title>
        <authorList>
            <person name="Chhetri G."/>
        </authorList>
    </citation>
    <scope>NUCLEOTIDE SEQUENCE [LARGE SCALE GENOMIC DNA]</scope>
    <source>
        <strain evidence="2 3">17mud1-8</strain>
    </source>
</reference>
<protein>
    <submittedName>
        <fullName evidence="2">Transposase family protein</fullName>
    </submittedName>
</protein>
<comment type="caution">
    <text evidence="2">The sequence shown here is derived from an EMBL/GenBank/DDBJ whole genome shotgun (WGS) entry which is preliminary data.</text>
</comment>
<dbReference type="SUPFAM" id="SSF53098">
    <property type="entry name" value="Ribonuclease H-like"/>
    <property type="match status" value="1"/>
</dbReference>
<dbReference type="Proteomes" id="UP000305848">
    <property type="component" value="Unassembled WGS sequence"/>
</dbReference>
<dbReference type="RefSeq" id="WP_137264076.1">
    <property type="nucleotide sequence ID" value="NZ_SZQL01000033.1"/>
</dbReference>
<dbReference type="InterPro" id="IPR036397">
    <property type="entry name" value="RNaseH_sf"/>
</dbReference>
<keyword evidence="3" id="KW-1185">Reference proteome</keyword>
<dbReference type="InterPro" id="IPR012337">
    <property type="entry name" value="RNaseH-like_sf"/>
</dbReference>
<name>A0A4U3KQJ3_9BACT</name>
<dbReference type="GO" id="GO:0015074">
    <property type="term" value="P:DNA integration"/>
    <property type="evidence" value="ECO:0007669"/>
    <property type="project" value="InterPro"/>
</dbReference>
<dbReference type="EMBL" id="SZQL01000033">
    <property type="protein sequence ID" value="TKK64482.1"/>
    <property type="molecule type" value="Genomic_DNA"/>
</dbReference>
<dbReference type="PANTHER" id="PTHR46889">
    <property type="entry name" value="TRANSPOSASE INSF FOR INSERTION SEQUENCE IS3B-RELATED"/>
    <property type="match status" value="1"/>
</dbReference>
<accession>A0A4U3KQJ3</accession>
<dbReference type="PANTHER" id="PTHR46889:SF4">
    <property type="entry name" value="TRANSPOSASE INSO FOR INSERTION SEQUENCE ELEMENT IS911B-RELATED"/>
    <property type="match status" value="1"/>
</dbReference>
<dbReference type="Gene3D" id="3.30.420.10">
    <property type="entry name" value="Ribonuclease H-like superfamily/Ribonuclease H"/>
    <property type="match status" value="1"/>
</dbReference>
<evidence type="ECO:0000313" key="3">
    <source>
        <dbReference type="Proteomes" id="UP000305848"/>
    </source>
</evidence>
<dbReference type="AlphaFoldDB" id="A0A4U3KQJ3"/>
<evidence type="ECO:0000259" key="1">
    <source>
        <dbReference type="PROSITE" id="PS50994"/>
    </source>
</evidence>
<dbReference type="InterPro" id="IPR001584">
    <property type="entry name" value="Integrase_cat-core"/>
</dbReference>
<dbReference type="OrthoDB" id="936265at2"/>
<sequence>MKCILRKSTRGKSGFMYLCAIIDVHTRYVVGWGISNTMTAEWCTEIIKDAIAIHSKPDIINSDQGSQFTSETYTELLKQNEIQISMDGKGRAIDNLFIECLWRTVKYEHIYLHVYEDGLSLFKGLQQYFSFYNGERRHQLRNYETHVTLYIRAV</sequence>
<dbReference type="InterPro" id="IPR050900">
    <property type="entry name" value="Transposase_IS3/IS150/IS904"/>
</dbReference>
<evidence type="ECO:0000313" key="2">
    <source>
        <dbReference type="EMBL" id="TKK64482.1"/>
    </source>
</evidence>
<dbReference type="GO" id="GO:0003676">
    <property type="term" value="F:nucleic acid binding"/>
    <property type="evidence" value="ECO:0007669"/>
    <property type="project" value="InterPro"/>
</dbReference>
<gene>
    <name evidence="2" type="ORF">FC093_22505</name>
</gene>
<organism evidence="2 3">
    <name type="scientific">Ilyomonas limi</name>
    <dbReference type="NCBI Taxonomy" id="2575867"/>
    <lineage>
        <taxon>Bacteria</taxon>
        <taxon>Pseudomonadati</taxon>
        <taxon>Bacteroidota</taxon>
        <taxon>Chitinophagia</taxon>
        <taxon>Chitinophagales</taxon>
        <taxon>Chitinophagaceae</taxon>
        <taxon>Ilyomonas</taxon>
    </lineage>
</organism>
<dbReference type="PROSITE" id="PS50994">
    <property type="entry name" value="INTEGRASE"/>
    <property type="match status" value="1"/>
</dbReference>
<feature type="domain" description="Integrase catalytic" evidence="1">
    <location>
        <begin position="1"/>
        <end position="154"/>
    </location>
</feature>
<proteinExistence type="predicted"/>